<proteinExistence type="predicted"/>
<sequence length="80" mass="8927">MALPPPGSAILLVIKHSSRSKLWTITSAADIVNSMRKVEASVVGNEQCDKLISNRKITERERETWKWRTEHLSAGPCIPS</sequence>
<keyword evidence="2" id="KW-1185">Reference proteome</keyword>
<gene>
    <name evidence="1" type="ORF">OJAV_G00077250</name>
</gene>
<dbReference type="EMBL" id="CM012444">
    <property type="protein sequence ID" value="RVE69390.1"/>
    <property type="molecule type" value="Genomic_DNA"/>
</dbReference>
<dbReference type="AlphaFoldDB" id="A0A3S2M7A0"/>
<dbReference type="Proteomes" id="UP000283210">
    <property type="component" value="Chromosome 8"/>
</dbReference>
<protein>
    <submittedName>
        <fullName evidence="1">Uncharacterized protein</fullName>
    </submittedName>
</protein>
<reference evidence="1 2" key="2">
    <citation type="submission" date="2019-01" db="EMBL/GenBank/DDBJ databases">
        <title>A chromosome length genome reference of the Java medaka (oryzias javanicus).</title>
        <authorList>
            <person name="Herpin A."/>
            <person name="Takehana Y."/>
            <person name="Naruse K."/>
            <person name="Ansai S."/>
            <person name="Kawaguchi M."/>
        </authorList>
    </citation>
    <scope>NUCLEOTIDE SEQUENCE [LARGE SCALE GENOMIC DNA]</scope>
    <source>
        <strain evidence="1">RS831</strain>
        <tissue evidence="1">Whole body</tissue>
    </source>
</reference>
<reference evidence="1 2" key="1">
    <citation type="submission" date="2018-11" db="EMBL/GenBank/DDBJ databases">
        <authorList>
            <person name="Lopez-Roques C."/>
            <person name="Donnadieu C."/>
            <person name="Bouchez O."/>
            <person name="Klopp C."/>
            <person name="Cabau C."/>
            <person name="Zahm M."/>
        </authorList>
    </citation>
    <scope>NUCLEOTIDE SEQUENCE [LARGE SCALE GENOMIC DNA]</scope>
    <source>
        <strain evidence="1">RS831</strain>
        <tissue evidence="1">Whole body</tissue>
    </source>
</reference>
<evidence type="ECO:0000313" key="1">
    <source>
        <dbReference type="EMBL" id="RVE69390.1"/>
    </source>
</evidence>
<organism evidence="1 2">
    <name type="scientific">Oryzias javanicus</name>
    <name type="common">Javanese ricefish</name>
    <name type="synonym">Aplocheilus javanicus</name>
    <dbReference type="NCBI Taxonomy" id="123683"/>
    <lineage>
        <taxon>Eukaryota</taxon>
        <taxon>Metazoa</taxon>
        <taxon>Chordata</taxon>
        <taxon>Craniata</taxon>
        <taxon>Vertebrata</taxon>
        <taxon>Euteleostomi</taxon>
        <taxon>Actinopterygii</taxon>
        <taxon>Neopterygii</taxon>
        <taxon>Teleostei</taxon>
        <taxon>Neoteleostei</taxon>
        <taxon>Acanthomorphata</taxon>
        <taxon>Ovalentaria</taxon>
        <taxon>Atherinomorphae</taxon>
        <taxon>Beloniformes</taxon>
        <taxon>Adrianichthyidae</taxon>
        <taxon>Oryziinae</taxon>
        <taxon>Oryzias</taxon>
    </lineage>
</organism>
<evidence type="ECO:0000313" key="2">
    <source>
        <dbReference type="Proteomes" id="UP000283210"/>
    </source>
</evidence>
<name>A0A3S2M7A0_ORYJA</name>
<accession>A0A3S2M7A0</accession>